<proteinExistence type="predicted"/>
<sequence length="192" mass="21520">MFQIQARIQAIQPIRCSPFPSSHLASISNTMSILANEAEVNRCCFNSRLDNMKLKLDLMDSQLDSMNPHLRVSHNPQSTSRDTNNDKDHKERGGEDRGTNEDPNVGVVNPVVVPYLNANKNDIESGQEEESSNPTIDTLEVLIVPIDCSNVEDGMPPFPIIPSDELQFEEFCFNIQSLTSSTMIKPSWTRTK</sequence>
<feature type="compositionally biased region" description="Basic and acidic residues" evidence="1">
    <location>
        <begin position="83"/>
        <end position="100"/>
    </location>
</feature>
<evidence type="ECO:0000256" key="1">
    <source>
        <dbReference type="SAM" id="MobiDB-lite"/>
    </source>
</evidence>
<dbReference type="EMBL" id="SSTE01019218">
    <property type="protein sequence ID" value="KAA0036741.1"/>
    <property type="molecule type" value="Genomic_DNA"/>
</dbReference>
<dbReference type="EMBL" id="SSTD01020080">
    <property type="protein sequence ID" value="TYJ95808.1"/>
    <property type="molecule type" value="Genomic_DNA"/>
</dbReference>
<organism evidence="3 5">
    <name type="scientific">Cucumis melo var. makuwa</name>
    <name type="common">Oriental melon</name>
    <dbReference type="NCBI Taxonomy" id="1194695"/>
    <lineage>
        <taxon>Eukaryota</taxon>
        <taxon>Viridiplantae</taxon>
        <taxon>Streptophyta</taxon>
        <taxon>Embryophyta</taxon>
        <taxon>Tracheophyta</taxon>
        <taxon>Spermatophyta</taxon>
        <taxon>Magnoliopsida</taxon>
        <taxon>eudicotyledons</taxon>
        <taxon>Gunneridae</taxon>
        <taxon>Pentapetalae</taxon>
        <taxon>rosids</taxon>
        <taxon>fabids</taxon>
        <taxon>Cucurbitales</taxon>
        <taxon>Cucurbitaceae</taxon>
        <taxon>Benincaseae</taxon>
        <taxon>Cucumis</taxon>
    </lineage>
</organism>
<protein>
    <submittedName>
        <fullName evidence="3">Uncharacterized protein</fullName>
    </submittedName>
</protein>
<evidence type="ECO:0000313" key="5">
    <source>
        <dbReference type="Proteomes" id="UP000321947"/>
    </source>
</evidence>
<dbReference type="AlphaFoldDB" id="A0A5D3BBS2"/>
<dbReference type="Proteomes" id="UP000321393">
    <property type="component" value="Unassembled WGS sequence"/>
</dbReference>
<reference evidence="4 5" key="1">
    <citation type="submission" date="2019-08" db="EMBL/GenBank/DDBJ databases">
        <title>Draft genome sequences of two oriental melons (Cucumis melo L. var makuwa).</title>
        <authorList>
            <person name="Kwon S.-Y."/>
        </authorList>
    </citation>
    <scope>NUCLEOTIDE SEQUENCE [LARGE SCALE GENOMIC DNA]</scope>
    <source>
        <strain evidence="5">cv. Chang Bougi</strain>
        <strain evidence="4">cv. SW 3</strain>
        <tissue evidence="3">Leaf</tissue>
    </source>
</reference>
<accession>A0A5D3BBS2</accession>
<evidence type="ECO:0000313" key="3">
    <source>
        <dbReference type="EMBL" id="TYJ95808.1"/>
    </source>
</evidence>
<dbReference type="Proteomes" id="UP000321947">
    <property type="component" value="Unassembled WGS sequence"/>
</dbReference>
<name>A0A5D3BBS2_CUCMM</name>
<evidence type="ECO:0000313" key="2">
    <source>
        <dbReference type="EMBL" id="KAA0036741.1"/>
    </source>
</evidence>
<comment type="caution">
    <text evidence="3">The sequence shown here is derived from an EMBL/GenBank/DDBJ whole genome shotgun (WGS) entry which is preliminary data.</text>
</comment>
<evidence type="ECO:0000313" key="4">
    <source>
        <dbReference type="Proteomes" id="UP000321393"/>
    </source>
</evidence>
<gene>
    <name evidence="3" type="ORF">E5676_scaffold110G00910</name>
    <name evidence="2" type="ORF">E6C27_scaffold20G00180</name>
</gene>
<feature type="region of interest" description="Disordered" evidence="1">
    <location>
        <begin position="66"/>
        <end position="107"/>
    </location>
</feature>